<keyword evidence="2" id="KW-0808">Transferase</keyword>
<sequence length="146" mass="16471">MIRFCGAKEQFQTALKLEKLKQDPHPYTGGGFGDIYKGEFDGKPVAIKVIRIYRNDIKNRNLSKKAKEVSKEAITWSLCAHPNLLPFYGVYTLEESGYGKVGIVSPWMENGNLHQYMKRHLGLSPKTQISLISDVARGIAYLHETA</sequence>
<organism evidence="2 3">
    <name type="scientific">Coprinopsis marcescibilis</name>
    <name type="common">Agaric fungus</name>
    <name type="synonym">Psathyrella marcescibilis</name>
    <dbReference type="NCBI Taxonomy" id="230819"/>
    <lineage>
        <taxon>Eukaryota</taxon>
        <taxon>Fungi</taxon>
        <taxon>Dikarya</taxon>
        <taxon>Basidiomycota</taxon>
        <taxon>Agaricomycotina</taxon>
        <taxon>Agaricomycetes</taxon>
        <taxon>Agaricomycetidae</taxon>
        <taxon>Agaricales</taxon>
        <taxon>Agaricineae</taxon>
        <taxon>Psathyrellaceae</taxon>
        <taxon>Coprinopsis</taxon>
    </lineage>
</organism>
<gene>
    <name evidence="2" type="ORF">FA15DRAFT_724548</name>
</gene>
<dbReference type="GO" id="GO:0004674">
    <property type="term" value="F:protein serine/threonine kinase activity"/>
    <property type="evidence" value="ECO:0007669"/>
    <property type="project" value="TreeGrafter"/>
</dbReference>
<keyword evidence="3" id="KW-1185">Reference proteome</keyword>
<dbReference type="OrthoDB" id="3236663at2759"/>
<dbReference type="InterPro" id="IPR051681">
    <property type="entry name" value="Ser/Thr_Kinases-Pseudokinases"/>
</dbReference>
<accession>A0A5C3KHK2</accession>
<evidence type="ECO:0000313" key="2">
    <source>
        <dbReference type="EMBL" id="TFK19387.1"/>
    </source>
</evidence>
<reference evidence="2 3" key="1">
    <citation type="journal article" date="2019" name="Nat. Ecol. Evol.">
        <title>Megaphylogeny resolves global patterns of mushroom evolution.</title>
        <authorList>
            <person name="Varga T."/>
            <person name="Krizsan K."/>
            <person name="Foldi C."/>
            <person name="Dima B."/>
            <person name="Sanchez-Garcia M."/>
            <person name="Sanchez-Ramirez S."/>
            <person name="Szollosi G.J."/>
            <person name="Szarkandi J.G."/>
            <person name="Papp V."/>
            <person name="Albert L."/>
            <person name="Andreopoulos W."/>
            <person name="Angelini C."/>
            <person name="Antonin V."/>
            <person name="Barry K.W."/>
            <person name="Bougher N.L."/>
            <person name="Buchanan P."/>
            <person name="Buyck B."/>
            <person name="Bense V."/>
            <person name="Catcheside P."/>
            <person name="Chovatia M."/>
            <person name="Cooper J."/>
            <person name="Damon W."/>
            <person name="Desjardin D."/>
            <person name="Finy P."/>
            <person name="Geml J."/>
            <person name="Haridas S."/>
            <person name="Hughes K."/>
            <person name="Justo A."/>
            <person name="Karasinski D."/>
            <person name="Kautmanova I."/>
            <person name="Kiss B."/>
            <person name="Kocsube S."/>
            <person name="Kotiranta H."/>
            <person name="LaButti K.M."/>
            <person name="Lechner B.E."/>
            <person name="Liimatainen K."/>
            <person name="Lipzen A."/>
            <person name="Lukacs Z."/>
            <person name="Mihaltcheva S."/>
            <person name="Morgado L.N."/>
            <person name="Niskanen T."/>
            <person name="Noordeloos M.E."/>
            <person name="Ohm R.A."/>
            <person name="Ortiz-Santana B."/>
            <person name="Ovrebo C."/>
            <person name="Racz N."/>
            <person name="Riley R."/>
            <person name="Savchenko A."/>
            <person name="Shiryaev A."/>
            <person name="Soop K."/>
            <person name="Spirin V."/>
            <person name="Szebenyi C."/>
            <person name="Tomsovsky M."/>
            <person name="Tulloss R.E."/>
            <person name="Uehling J."/>
            <person name="Grigoriev I.V."/>
            <person name="Vagvolgyi C."/>
            <person name="Papp T."/>
            <person name="Martin F.M."/>
            <person name="Miettinen O."/>
            <person name="Hibbett D.S."/>
            <person name="Nagy L.G."/>
        </authorList>
    </citation>
    <scope>NUCLEOTIDE SEQUENCE [LARGE SCALE GENOMIC DNA]</scope>
    <source>
        <strain evidence="2 3">CBS 121175</strain>
    </source>
</reference>
<dbReference type="GO" id="GO:0005524">
    <property type="term" value="F:ATP binding"/>
    <property type="evidence" value="ECO:0007669"/>
    <property type="project" value="InterPro"/>
</dbReference>
<evidence type="ECO:0000259" key="1">
    <source>
        <dbReference type="PROSITE" id="PS50011"/>
    </source>
</evidence>
<proteinExistence type="predicted"/>
<dbReference type="PROSITE" id="PS50011">
    <property type="entry name" value="PROTEIN_KINASE_DOM"/>
    <property type="match status" value="1"/>
</dbReference>
<dbReference type="Proteomes" id="UP000307440">
    <property type="component" value="Unassembled WGS sequence"/>
</dbReference>
<dbReference type="InterPro" id="IPR001245">
    <property type="entry name" value="Ser-Thr/Tyr_kinase_cat_dom"/>
</dbReference>
<dbReference type="Pfam" id="PF07714">
    <property type="entry name" value="PK_Tyr_Ser-Thr"/>
    <property type="match status" value="1"/>
</dbReference>
<dbReference type="SUPFAM" id="SSF56112">
    <property type="entry name" value="Protein kinase-like (PK-like)"/>
    <property type="match status" value="1"/>
</dbReference>
<dbReference type="STRING" id="230819.A0A5C3KHK2"/>
<dbReference type="PANTHER" id="PTHR44329">
    <property type="entry name" value="SERINE/THREONINE-PROTEIN KINASE TNNI3K-RELATED"/>
    <property type="match status" value="1"/>
</dbReference>
<evidence type="ECO:0000313" key="3">
    <source>
        <dbReference type="Proteomes" id="UP000307440"/>
    </source>
</evidence>
<dbReference type="Gene3D" id="1.10.510.10">
    <property type="entry name" value="Transferase(Phosphotransferase) domain 1"/>
    <property type="match status" value="1"/>
</dbReference>
<name>A0A5C3KHK2_COPMA</name>
<dbReference type="InterPro" id="IPR011009">
    <property type="entry name" value="Kinase-like_dom_sf"/>
</dbReference>
<protein>
    <submittedName>
        <fullName evidence="2">Kinase-like protein</fullName>
    </submittedName>
</protein>
<feature type="domain" description="Protein kinase" evidence="1">
    <location>
        <begin position="21"/>
        <end position="146"/>
    </location>
</feature>
<dbReference type="AlphaFoldDB" id="A0A5C3KHK2"/>
<dbReference type="InterPro" id="IPR000719">
    <property type="entry name" value="Prot_kinase_dom"/>
</dbReference>
<dbReference type="EMBL" id="ML210343">
    <property type="protein sequence ID" value="TFK19387.1"/>
    <property type="molecule type" value="Genomic_DNA"/>
</dbReference>
<keyword evidence="2" id="KW-0418">Kinase</keyword>